<proteinExistence type="predicted"/>
<sequence>MWIFVIPLLVIFISYIYSTLTKTTGSCYEDNSFDAFIDKNSNTGSNSGDVTQKSSHSKYTVEYTTEGKQILILYGTEYGFSEEVAKHLFDRICEQQGLDPLLQPRLVNASQYDCLDLSREQLCALLISTSGDGVPPTDARPFYDFMMSAPIDLHHLQFSVLAMGDSNYPQFCKTGRTLESRLLQMGGESIIPRQDVDMEDWSAINSWISKFINFLTSANLRINVDYLRLKHEEEGYNRHRPFMATLKVKRLLTLCQGPGDKETIHCEFDITGSDLTWTSGDAVGIHPQNNESEVDRLLKCMKCSESEPVHIPDWAYKVDENQLGKQVNLQQALMKYYDLKNVKTDLLLALQDSLKDSKQKITMAELLREGVSKANYKLKEYLSDKEVADVLEEYDSHTLPHHEILRCMKPLQPRYYSISSSPLIDSKTVCVTAAVVRYELLGIPRTGVTTTFLQDRLEVGEKCPVFMSRNPDFRLPGDHKIPVILVGPGTGIAPFRAFIQERETWKKEELISLHVAFSRDQERKVYVQHLLVRDEAIIWKLIDQDTAYVYVCGDAQHMAHDVHNALLHIVQNQGHLEENEAMTYLQNLESQARYQKDVWVT</sequence>
<dbReference type="InterPro" id="IPR023173">
    <property type="entry name" value="NADPH_Cyt_P450_Rdtase_alpha"/>
</dbReference>
<keyword evidence="7" id="KW-0560">Oxidoreductase</keyword>
<keyword evidence="5" id="KW-0274">FAD</keyword>
<dbReference type="Gene3D" id="2.40.30.10">
    <property type="entry name" value="Translation factors"/>
    <property type="match status" value="1"/>
</dbReference>
<dbReference type="InterPro" id="IPR001094">
    <property type="entry name" value="Flavdoxin-like"/>
</dbReference>
<feature type="domain" description="FAD-binding FR-type" evidence="10">
    <location>
        <begin position="239"/>
        <end position="476"/>
    </location>
</feature>
<dbReference type="SUPFAM" id="SSF52218">
    <property type="entry name" value="Flavoproteins"/>
    <property type="match status" value="1"/>
</dbReference>
<keyword evidence="12" id="KW-1185">Reference proteome</keyword>
<evidence type="ECO:0000256" key="8">
    <source>
        <dbReference type="SAM" id="SignalP"/>
    </source>
</evidence>
<dbReference type="PRINTS" id="PR00371">
    <property type="entry name" value="FPNCR"/>
</dbReference>
<dbReference type="PROSITE" id="PS51384">
    <property type="entry name" value="FAD_FR"/>
    <property type="match status" value="1"/>
</dbReference>
<dbReference type="Gene3D" id="3.40.50.80">
    <property type="entry name" value="Nucleotide-binding domain of ferredoxin-NADP reductase (FNR) module"/>
    <property type="match status" value="2"/>
</dbReference>
<feature type="domain" description="Flavodoxin-like" evidence="9">
    <location>
        <begin position="70"/>
        <end position="212"/>
    </location>
</feature>
<dbReference type="Proteomes" id="UP001634394">
    <property type="component" value="Unassembled WGS sequence"/>
</dbReference>
<dbReference type="Pfam" id="PF00258">
    <property type="entry name" value="Flavodoxin_1"/>
    <property type="match status" value="1"/>
</dbReference>
<organism evidence="11 12">
    <name type="scientific">Sinanodonta woodiana</name>
    <name type="common">Chinese pond mussel</name>
    <name type="synonym">Anodonta woodiana</name>
    <dbReference type="NCBI Taxonomy" id="1069815"/>
    <lineage>
        <taxon>Eukaryota</taxon>
        <taxon>Metazoa</taxon>
        <taxon>Spiralia</taxon>
        <taxon>Lophotrochozoa</taxon>
        <taxon>Mollusca</taxon>
        <taxon>Bivalvia</taxon>
        <taxon>Autobranchia</taxon>
        <taxon>Heteroconchia</taxon>
        <taxon>Palaeoheterodonta</taxon>
        <taxon>Unionida</taxon>
        <taxon>Unionoidea</taxon>
        <taxon>Unionidae</taxon>
        <taxon>Unioninae</taxon>
        <taxon>Sinanodonta</taxon>
    </lineage>
</organism>
<comment type="cofactor">
    <cofactor evidence="1">
        <name>FMN</name>
        <dbReference type="ChEBI" id="CHEBI:58210"/>
    </cofactor>
</comment>
<keyword evidence="6" id="KW-0521">NADP</keyword>
<dbReference type="InterPro" id="IPR008254">
    <property type="entry name" value="Flavodoxin/NO_synth"/>
</dbReference>
<protein>
    <submittedName>
        <fullName evidence="11">Uncharacterized protein</fullName>
    </submittedName>
</protein>
<evidence type="ECO:0000256" key="4">
    <source>
        <dbReference type="ARBA" id="ARBA00022643"/>
    </source>
</evidence>
<dbReference type="InterPro" id="IPR017927">
    <property type="entry name" value="FAD-bd_FR_type"/>
</dbReference>
<feature type="signal peptide" evidence="8">
    <location>
        <begin position="1"/>
        <end position="18"/>
    </location>
</feature>
<evidence type="ECO:0000313" key="11">
    <source>
        <dbReference type="EMBL" id="KAL3856423.1"/>
    </source>
</evidence>
<evidence type="ECO:0000256" key="7">
    <source>
        <dbReference type="ARBA" id="ARBA00023002"/>
    </source>
</evidence>
<dbReference type="SUPFAM" id="SSF52343">
    <property type="entry name" value="Ferredoxin reductase-like, C-terminal NADP-linked domain"/>
    <property type="match status" value="1"/>
</dbReference>
<feature type="chain" id="PRO_5044842547" evidence="8">
    <location>
        <begin position="19"/>
        <end position="601"/>
    </location>
</feature>
<evidence type="ECO:0000256" key="2">
    <source>
        <dbReference type="ARBA" id="ARBA00001974"/>
    </source>
</evidence>
<dbReference type="InterPro" id="IPR001709">
    <property type="entry name" value="Flavoprot_Pyr_Nucl_cyt_Rdtase"/>
</dbReference>
<gene>
    <name evidence="11" type="ORF">ACJMK2_011185</name>
</gene>
<comment type="caution">
    <text evidence="11">The sequence shown here is derived from an EMBL/GenBank/DDBJ whole genome shotgun (WGS) entry which is preliminary data.</text>
</comment>
<dbReference type="InterPro" id="IPR017938">
    <property type="entry name" value="Riboflavin_synthase-like_b-brl"/>
</dbReference>
<dbReference type="PROSITE" id="PS50902">
    <property type="entry name" value="FLAVODOXIN_LIKE"/>
    <property type="match status" value="1"/>
</dbReference>
<evidence type="ECO:0000256" key="3">
    <source>
        <dbReference type="ARBA" id="ARBA00022630"/>
    </source>
</evidence>
<dbReference type="PRINTS" id="PR00369">
    <property type="entry name" value="FLAVODOXIN"/>
</dbReference>
<dbReference type="SUPFAM" id="SSF63380">
    <property type="entry name" value="Riboflavin synthase domain-like"/>
    <property type="match status" value="1"/>
</dbReference>
<evidence type="ECO:0000259" key="9">
    <source>
        <dbReference type="PROSITE" id="PS50902"/>
    </source>
</evidence>
<dbReference type="EMBL" id="JBJQND010000013">
    <property type="protein sequence ID" value="KAL3856423.1"/>
    <property type="molecule type" value="Genomic_DNA"/>
</dbReference>
<dbReference type="InterPro" id="IPR039261">
    <property type="entry name" value="FNR_nucleotide-bd"/>
</dbReference>
<dbReference type="InterPro" id="IPR003097">
    <property type="entry name" value="CysJ-like_FAD-binding"/>
</dbReference>
<keyword evidence="3" id="KW-0285">Flavoprotein</keyword>
<accession>A0ABD3V748</accession>
<evidence type="ECO:0000256" key="1">
    <source>
        <dbReference type="ARBA" id="ARBA00001917"/>
    </source>
</evidence>
<dbReference type="PANTHER" id="PTHR19384">
    <property type="entry name" value="NITRIC OXIDE SYNTHASE-RELATED"/>
    <property type="match status" value="1"/>
</dbReference>
<dbReference type="AlphaFoldDB" id="A0ABD3V748"/>
<evidence type="ECO:0000256" key="6">
    <source>
        <dbReference type="ARBA" id="ARBA00022857"/>
    </source>
</evidence>
<keyword evidence="8" id="KW-0732">Signal</keyword>
<dbReference type="Pfam" id="PF00667">
    <property type="entry name" value="FAD_binding_1"/>
    <property type="match status" value="1"/>
</dbReference>
<comment type="cofactor">
    <cofactor evidence="2">
        <name>FAD</name>
        <dbReference type="ChEBI" id="CHEBI:57692"/>
    </cofactor>
</comment>
<keyword evidence="4" id="KW-0288">FMN</keyword>
<evidence type="ECO:0000259" key="10">
    <source>
        <dbReference type="PROSITE" id="PS51384"/>
    </source>
</evidence>
<evidence type="ECO:0000256" key="5">
    <source>
        <dbReference type="ARBA" id="ARBA00022827"/>
    </source>
</evidence>
<dbReference type="Gene3D" id="1.20.990.10">
    <property type="entry name" value="NADPH-cytochrome p450 Reductase, Chain A, domain 3"/>
    <property type="match status" value="1"/>
</dbReference>
<reference evidence="11 12" key="1">
    <citation type="submission" date="2024-11" db="EMBL/GenBank/DDBJ databases">
        <title>Chromosome-level genome assembly of the freshwater bivalve Anodonta woodiana.</title>
        <authorList>
            <person name="Chen X."/>
        </authorList>
    </citation>
    <scope>NUCLEOTIDE SEQUENCE [LARGE SCALE GENOMIC DNA]</scope>
    <source>
        <strain evidence="11">MN2024</strain>
        <tissue evidence="11">Gills</tissue>
    </source>
</reference>
<dbReference type="Gene3D" id="3.40.50.360">
    <property type="match status" value="1"/>
</dbReference>
<dbReference type="InterPro" id="IPR029039">
    <property type="entry name" value="Flavoprotein-like_sf"/>
</dbReference>
<name>A0ABD3V748_SINWO</name>
<evidence type="ECO:0000313" key="12">
    <source>
        <dbReference type="Proteomes" id="UP001634394"/>
    </source>
</evidence>
<dbReference type="GO" id="GO:0016491">
    <property type="term" value="F:oxidoreductase activity"/>
    <property type="evidence" value="ECO:0007669"/>
    <property type="project" value="UniProtKB-KW"/>
</dbReference>
<dbReference type="PANTHER" id="PTHR19384:SF128">
    <property type="entry name" value="NADPH OXIDOREDUCTASE A"/>
    <property type="match status" value="1"/>
</dbReference>